<organism evidence="3 4">
    <name type="scientific">Caenorhabditis auriculariae</name>
    <dbReference type="NCBI Taxonomy" id="2777116"/>
    <lineage>
        <taxon>Eukaryota</taxon>
        <taxon>Metazoa</taxon>
        <taxon>Ecdysozoa</taxon>
        <taxon>Nematoda</taxon>
        <taxon>Chromadorea</taxon>
        <taxon>Rhabditida</taxon>
        <taxon>Rhabditina</taxon>
        <taxon>Rhabditomorpha</taxon>
        <taxon>Rhabditoidea</taxon>
        <taxon>Rhabditidae</taxon>
        <taxon>Peloderinae</taxon>
        <taxon>Caenorhabditis</taxon>
    </lineage>
</organism>
<dbReference type="Pfam" id="PF00266">
    <property type="entry name" value="Aminotran_5"/>
    <property type="match status" value="2"/>
</dbReference>
<dbReference type="InterPro" id="IPR015421">
    <property type="entry name" value="PyrdxlP-dep_Trfase_major"/>
</dbReference>
<proteinExistence type="predicted"/>
<dbReference type="OrthoDB" id="420046at2759"/>
<dbReference type="GO" id="GO:0030170">
    <property type="term" value="F:pyridoxal phosphate binding"/>
    <property type="evidence" value="ECO:0007669"/>
    <property type="project" value="InterPro"/>
</dbReference>
<dbReference type="SUPFAM" id="SSF141673">
    <property type="entry name" value="MOSC N-terminal domain-like"/>
    <property type="match status" value="1"/>
</dbReference>
<dbReference type="InterPro" id="IPR000192">
    <property type="entry name" value="Aminotrans_V_dom"/>
</dbReference>
<dbReference type="InterPro" id="IPR015422">
    <property type="entry name" value="PyrdxlP-dep_Trfase_small"/>
</dbReference>
<dbReference type="GO" id="GO:0003824">
    <property type="term" value="F:catalytic activity"/>
    <property type="evidence" value="ECO:0007669"/>
    <property type="project" value="InterPro"/>
</dbReference>
<name>A0A8S1H6Y9_9PELO</name>
<accession>A0A8S1H6Y9</accession>
<evidence type="ECO:0000256" key="1">
    <source>
        <dbReference type="ARBA" id="ARBA00023150"/>
    </source>
</evidence>
<dbReference type="Pfam" id="PF03473">
    <property type="entry name" value="MOSC"/>
    <property type="match status" value="1"/>
</dbReference>
<dbReference type="EMBL" id="CAJGYM010000019">
    <property type="protein sequence ID" value="CAD6191167.1"/>
    <property type="molecule type" value="Genomic_DNA"/>
</dbReference>
<dbReference type="Gene3D" id="3.90.1150.10">
    <property type="entry name" value="Aspartate Aminotransferase, domain 1"/>
    <property type="match status" value="1"/>
</dbReference>
<dbReference type="AlphaFoldDB" id="A0A8S1H6Y9"/>
<evidence type="ECO:0000313" key="3">
    <source>
        <dbReference type="EMBL" id="CAD6191167.1"/>
    </source>
</evidence>
<comment type="caution">
    <text evidence="3">The sequence shown here is derived from an EMBL/GenBank/DDBJ whole genome shotgun (WGS) entry which is preliminary data.</text>
</comment>
<dbReference type="GO" id="GO:0006777">
    <property type="term" value="P:Mo-molybdopterin cofactor biosynthetic process"/>
    <property type="evidence" value="ECO:0007669"/>
    <property type="project" value="UniProtKB-KW"/>
</dbReference>
<evidence type="ECO:0000259" key="2">
    <source>
        <dbReference type="PROSITE" id="PS51340"/>
    </source>
</evidence>
<gene>
    <name evidence="3" type="ORF">CAUJ_LOCUS7086</name>
</gene>
<dbReference type="PANTHER" id="PTHR14237">
    <property type="entry name" value="MOLYBDOPTERIN COFACTOR SULFURASE MOSC"/>
    <property type="match status" value="1"/>
</dbReference>
<keyword evidence="1" id="KW-0501">Molybdenum cofactor biosynthesis</keyword>
<dbReference type="InterPro" id="IPR005302">
    <property type="entry name" value="MoCF_Sase_C"/>
</dbReference>
<dbReference type="PANTHER" id="PTHR14237:SF80">
    <property type="entry name" value="MOLYBDENUM COFACTOR SULFURASE"/>
    <property type="match status" value="1"/>
</dbReference>
<dbReference type="Proteomes" id="UP000835052">
    <property type="component" value="Unassembled WGS sequence"/>
</dbReference>
<dbReference type="GO" id="GO:0030151">
    <property type="term" value="F:molybdenum ion binding"/>
    <property type="evidence" value="ECO:0007669"/>
    <property type="project" value="InterPro"/>
</dbReference>
<dbReference type="Gene3D" id="3.40.640.10">
    <property type="entry name" value="Type I PLP-dependent aspartate aminotransferase-like (Major domain)"/>
    <property type="match status" value="1"/>
</dbReference>
<dbReference type="Pfam" id="PF03476">
    <property type="entry name" value="MOSC_N"/>
    <property type="match status" value="1"/>
</dbReference>
<dbReference type="PROSITE" id="PS51340">
    <property type="entry name" value="MOSC"/>
    <property type="match status" value="1"/>
</dbReference>
<reference evidence="3" key="1">
    <citation type="submission" date="2020-10" db="EMBL/GenBank/DDBJ databases">
        <authorList>
            <person name="Kikuchi T."/>
        </authorList>
    </citation>
    <scope>NUCLEOTIDE SEQUENCE</scope>
    <source>
        <strain evidence="3">NKZ352</strain>
    </source>
</reference>
<dbReference type="InterPro" id="IPR015424">
    <property type="entry name" value="PyrdxlP-dep_Trfase"/>
</dbReference>
<feature type="domain" description="MOSC" evidence="2">
    <location>
        <begin position="532"/>
        <end position="667"/>
    </location>
</feature>
<sequence>MPYLDHAGASLPSDEQMAEVAKLYSDSRLANPHSHHQSAVRTKQIVDCARLRVLRNFNTESSAYYVVFTANTSHSLKIVAENFSFRSTGGKDKEIQDHLVTDASQFAYFQDSHHSIVGLREIVREKVDSIACLPDDYPNENEIPSTSKSLFVMTAASNFCGRKYPLDWIERFQKKGWSVCIDAASWVSTSPLDLNRYKPNFVAFSFYKIFGYPTGLGALLIRKDGESRFEEGTFNYYAIAALQKGFDDIEKCGGMKKIQDHAYHIAKYAYRMLESKSHYNGEKVVEFYLRNNKFGPKHEQGPLISFNLKTSAGRYHGYKTVEKISAIFGIELRTGCFCNIGACRKYLNLAPEIVRYNQMKGKKCGDDMDLINGKPTGALRVSFGRRSTLECVKALETMIDLCFVESTIAKYSAPALPIESYRPTLVKIVSFPVKSVMGIEYERCELTPRGLMFDREFMIVQNDYTLSLKSHPQLCRLNTNISSEYLEIRVRGEDEKFRIPMDILEMNGNDNIVCETAVKTIDYGDDVGEWLDDSLDLSGCRLMRRAEVTERNLVNDSPFLMVNESSMLLLQQATGLEIEELIKRFRSNFVIRGLPPLVEDSMKSVKSLCTRCEMICINPENGAKEKELLLALRELRESSKMTFGIYLAQRNHQPGDFVEVGSDVTVSTTS</sequence>
<keyword evidence="4" id="KW-1185">Reference proteome</keyword>
<evidence type="ECO:0000313" key="4">
    <source>
        <dbReference type="Proteomes" id="UP000835052"/>
    </source>
</evidence>
<protein>
    <recommendedName>
        <fullName evidence="2">MOSC domain-containing protein</fullName>
    </recommendedName>
</protein>
<dbReference type="SUPFAM" id="SSF53383">
    <property type="entry name" value="PLP-dependent transferases"/>
    <property type="match status" value="1"/>
</dbReference>
<dbReference type="InterPro" id="IPR005303">
    <property type="entry name" value="MOCOS_middle"/>
</dbReference>